<evidence type="ECO:0000256" key="1">
    <source>
        <dbReference type="SAM" id="SignalP"/>
    </source>
</evidence>
<dbReference type="Gene3D" id="3.40.710.10">
    <property type="entry name" value="DD-peptidase/beta-lactamase superfamily"/>
    <property type="match status" value="1"/>
</dbReference>
<dbReference type="Pfam" id="PF00144">
    <property type="entry name" value="Beta-lactamase"/>
    <property type="match status" value="1"/>
</dbReference>
<dbReference type="InterPro" id="IPR050789">
    <property type="entry name" value="Diverse_Enzym_Activities"/>
</dbReference>
<dbReference type="RefSeq" id="WP_155304768.1">
    <property type="nucleotide sequence ID" value="NZ_AP021875.1"/>
</dbReference>
<dbReference type="KEGG" id="dwd:DSCW_33060"/>
<reference evidence="3 4" key="1">
    <citation type="submission" date="2019-11" db="EMBL/GenBank/DDBJ databases">
        <title>Comparative genomics of hydrocarbon-degrading Desulfosarcina strains.</title>
        <authorList>
            <person name="Watanabe M."/>
            <person name="Kojima H."/>
            <person name="Fukui M."/>
        </authorList>
    </citation>
    <scope>NUCLEOTIDE SEQUENCE [LARGE SCALE GENOMIC DNA]</scope>
    <source>
        <strain evidence="3 4">PP31</strain>
    </source>
</reference>
<keyword evidence="4" id="KW-1185">Reference proteome</keyword>
<feature type="signal peptide" evidence="1">
    <location>
        <begin position="1"/>
        <end position="20"/>
    </location>
</feature>
<accession>A0A5K7Z6Q4</accession>
<dbReference type="Proteomes" id="UP000427769">
    <property type="component" value="Chromosome"/>
</dbReference>
<dbReference type="PANTHER" id="PTHR43283">
    <property type="entry name" value="BETA-LACTAMASE-RELATED"/>
    <property type="match status" value="1"/>
</dbReference>
<evidence type="ECO:0000313" key="4">
    <source>
        <dbReference type="Proteomes" id="UP000427769"/>
    </source>
</evidence>
<feature type="chain" id="PRO_5024356224" description="Beta-lactamase-related domain-containing protein" evidence="1">
    <location>
        <begin position="21"/>
        <end position="434"/>
    </location>
</feature>
<proteinExistence type="predicted"/>
<dbReference type="PROSITE" id="PS51257">
    <property type="entry name" value="PROKAR_LIPOPROTEIN"/>
    <property type="match status" value="1"/>
</dbReference>
<dbReference type="PANTHER" id="PTHR43283:SF7">
    <property type="entry name" value="BETA-LACTAMASE-RELATED DOMAIN-CONTAINING PROTEIN"/>
    <property type="match status" value="1"/>
</dbReference>
<organism evidence="3 4">
    <name type="scientific">Desulfosarcina widdelii</name>
    <dbReference type="NCBI Taxonomy" id="947919"/>
    <lineage>
        <taxon>Bacteria</taxon>
        <taxon>Pseudomonadati</taxon>
        <taxon>Thermodesulfobacteriota</taxon>
        <taxon>Desulfobacteria</taxon>
        <taxon>Desulfobacterales</taxon>
        <taxon>Desulfosarcinaceae</taxon>
        <taxon>Desulfosarcina</taxon>
    </lineage>
</organism>
<keyword evidence="1" id="KW-0732">Signal</keyword>
<dbReference type="SUPFAM" id="SSF56601">
    <property type="entry name" value="beta-lactamase/transpeptidase-like"/>
    <property type="match status" value="1"/>
</dbReference>
<dbReference type="EMBL" id="AP021875">
    <property type="protein sequence ID" value="BBO75889.1"/>
    <property type="molecule type" value="Genomic_DNA"/>
</dbReference>
<gene>
    <name evidence="3" type="ORF">DSCW_33060</name>
</gene>
<dbReference type="InterPro" id="IPR012338">
    <property type="entry name" value="Beta-lactam/transpept-like"/>
</dbReference>
<name>A0A5K7Z6Q4_9BACT</name>
<evidence type="ECO:0000259" key="2">
    <source>
        <dbReference type="Pfam" id="PF00144"/>
    </source>
</evidence>
<dbReference type="OrthoDB" id="9814204at2"/>
<sequence length="434" mass="48125">MLKSLFFCFLYLLSITTACAQEPEAASRRPVNPLFKEFTAEESHGYMKNFVLNDALAAGRAAIWFGTNAAQVLPTAIVPNRQAARALQSELMPQIGKVTTTTSLGEMILDQFLYHPKSYAEAFIVVHKGRIVFEQYPGMKAADAHVTSSAAKVFASLLIDLLIEEGKIDEQKTMADYVPEFAGTVWAPIKVIDVMDMTTGLDPVDGPEHFANPDTVTARMLRAELGEPYKGNVETLLDVMNSAKPVSKPGEYFTYTSTATQALVFLAEAASGQTWADAFDQRIWSRMGVEGTFQVHLSPDGIALAHGLLSVRLRDLARFGMLYTPSWSEITVEQIVTPKILGRTRVPYRSRNFYRAGPSGKKFMERLGDDSVRSAGRQWDAVWDDGDFFKSGLNTQGIYVSPARDLVIAYFSVEPTQQIQKYLRPLVTSGLFDK</sequence>
<protein>
    <recommendedName>
        <fullName evidence="2">Beta-lactamase-related domain-containing protein</fullName>
    </recommendedName>
</protein>
<dbReference type="InterPro" id="IPR001466">
    <property type="entry name" value="Beta-lactam-related"/>
</dbReference>
<evidence type="ECO:0000313" key="3">
    <source>
        <dbReference type="EMBL" id="BBO75889.1"/>
    </source>
</evidence>
<dbReference type="AlphaFoldDB" id="A0A5K7Z6Q4"/>
<feature type="domain" description="Beta-lactamase-related" evidence="2">
    <location>
        <begin position="122"/>
        <end position="412"/>
    </location>
</feature>